<keyword evidence="2" id="KW-1185">Reference proteome</keyword>
<proteinExistence type="predicted"/>
<protein>
    <submittedName>
        <fullName evidence="1">Uncharacterized protein</fullName>
    </submittedName>
</protein>
<comment type="caution">
    <text evidence="1">The sequence shown here is derived from an EMBL/GenBank/DDBJ whole genome shotgun (WGS) entry which is preliminary data.</text>
</comment>
<dbReference type="OrthoDB" id="106432at2759"/>
<gene>
    <name evidence="1" type="ORF">PHMEG_00014048</name>
</gene>
<dbReference type="EMBL" id="NBNE01001766">
    <property type="protein sequence ID" value="OWZ12734.1"/>
    <property type="molecule type" value="Genomic_DNA"/>
</dbReference>
<organism evidence="1 2">
    <name type="scientific">Phytophthora megakarya</name>
    <dbReference type="NCBI Taxonomy" id="4795"/>
    <lineage>
        <taxon>Eukaryota</taxon>
        <taxon>Sar</taxon>
        <taxon>Stramenopiles</taxon>
        <taxon>Oomycota</taxon>
        <taxon>Peronosporomycetes</taxon>
        <taxon>Peronosporales</taxon>
        <taxon>Peronosporaceae</taxon>
        <taxon>Phytophthora</taxon>
    </lineage>
</organism>
<reference evidence="2" key="1">
    <citation type="submission" date="2017-03" db="EMBL/GenBank/DDBJ databases">
        <title>Phytopthora megakarya and P. palmivora, two closely related causual agents of cacao black pod achieved similar genome size and gene model numbers by different mechanisms.</title>
        <authorList>
            <person name="Ali S."/>
            <person name="Shao J."/>
            <person name="Larry D.J."/>
            <person name="Kronmiller B."/>
            <person name="Shen D."/>
            <person name="Strem M.D."/>
            <person name="Melnick R.L."/>
            <person name="Guiltinan M.J."/>
            <person name="Tyler B.M."/>
            <person name="Meinhardt L.W."/>
            <person name="Bailey B.A."/>
        </authorList>
    </citation>
    <scope>NUCLEOTIDE SEQUENCE [LARGE SCALE GENOMIC DNA]</scope>
    <source>
        <strain evidence="2">zdho120</strain>
    </source>
</reference>
<name>A0A225W5U3_9STRA</name>
<evidence type="ECO:0000313" key="1">
    <source>
        <dbReference type="EMBL" id="OWZ12734.1"/>
    </source>
</evidence>
<dbReference type="AlphaFoldDB" id="A0A225W5U3"/>
<evidence type="ECO:0000313" key="2">
    <source>
        <dbReference type="Proteomes" id="UP000198211"/>
    </source>
</evidence>
<accession>A0A225W5U3</accession>
<dbReference type="Proteomes" id="UP000198211">
    <property type="component" value="Unassembled WGS sequence"/>
</dbReference>
<sequence length="265" mass="30753">MSVMNRLRVALTETSQLLENYEREQQEPNVETYRHCCRRFLGYLSIHMDTSPGFVEQMEHVIQLSHNGADGLALRSQVTRELWMRYIPRDDTVVIPSTPPLAHLEHKKTKFYCSTQFLYGVATKAPFTFFSTFVPSSWRSPHVELRISAQATAVRGAKRQSKRGVIPPQNAKRVRHTVVRNLYDAGRLDDEEKEDCEPESAKESLHVVYNSRDPLNPYRKSTSCLEREMKMLEGTCTKLEDSVAFHKEREHAIWMTSLPLERLDR</sequence>